<evidence type="ECO:0000313" key="2">
    <source>
        <dbReference type="EMBL" id="SDG42578.1"/>
    </source>
</evidence>
<organism evidence="2 3">
    <name type="scientific">Roseospirillum parvum</name>
    <dbReference type="NCBI Taxonomy" id="83401"/>
    <lineage>
        <taxon>Bacteria</taxon>
        <taxon>Pseudomonadati</taxon>
        <taxon>Pseudomonadota</taxon>
        <taxon>Alphaproteobacteria</taxon>
        <taxon>Rhodospirillales</taxon>
        <taxon>Rhodospirillaceae</taxon>
        <taxon>Roseospirillum</taxon>
    </lineage>
</organism>
<name>A0A1G7U5B9_9PROT</name>
<dbReference type="OrthoDB" id="9800231at2"/>
<proteinExistence type="predicted"/>
<feature type="domain" description="Methyltransferase type 11" evidence="1">
    <location>
        <begin position="44"/>
        <end position="129"/>
    </location>
</feature>
<keyword evidence="2" id="KW-0489">Methyltransferase</keyword>
<dbReference type="STRING" id="83401.SAMN05421742_101211"/>
<gene>
    <name evidence="2" type="ORF">SAMN05421742_101211</name>
</gene>
<dbReference type="Proteomes" id="UP000217076">
    <property type="component" value="Unassembled WGS sequence"/>
</dbReference>
<keyword evidence="2" id="KW-0808">Transferase</keyword>
<dbReference type="SUPFAM" id="SSF53335">
    <property type="entry name" value="S-adenosyl-L-methionine-dependent methyltransferases"/>
    <property type="match status" value="1"/>
</dbReference>
<sequence length="253" mass="28608">MRADVQHLRDFYDSPLGRVTRRLVRRRLRQMWPDVHGLSLLGLGYATPYLRAFRAEATRVLAAMPPEQGVMAWPRGEPNLVVLGQENALPLPDRALDRVLLVHALEGSDNVRGLMRECWRVLADDGRLLVVVPSRTGIWARLERTPFGLGRPYSPGQLSQLLTDSLFTPLRTERALFLPPNAWRPTLASGPALEQVGRRWFATLGGVLLAEATKQIYRPVNGLKAARRHYVVLPQPLRRQSLEDAPHRPALHR</sequence>
<dbReference type="InterPro" id="IPR013216">
    <property type="entry name" value="Methyltransf_11"/>
</dbReference>
<dbReference type="EMBL" id="FNCV01000001">
    <property type="protein sequence ID" value="SDG42578.1"/>
    <property type="molecule type" value="Genomic_DNA"/>
</dbReference>
<reference evidence="3" key="1">
    <citation type="submission" date="2016-10" db="EMBL/GenBank/DDBJ databases">
        <authorList>
            <person name="Varghese N."/>
            <person name="Submissions S."/>
        </authorList>
    </citation>
    <scope>NUCLEOTIDE SEQUENCE [LARGE SCALE GENOMIC DNA]</scope>
    <source>
        <strain evidence="3">930I</strain>
    </source>
</reference>
<dbReference type="AlphaFoldDB" id="A0A1G7U5B9"/>
<protein>
    <submittedName>
        <fullName evidence="2">Methyltransferase domain-containing protein</fullName>
    </submittedName>
</protein>
<evidence type="ECO:0000313" key="3">
    <source>
        <dbReference type="Proteomes" id="UP000217076"/>
    </source>
</evidence>
<accession>A0A1G7U5B9</accession>
<dbReference type="Pfam" id="PF08241">
    <property type="entry name" value="Methyltransf_11"/>
    <property type="match status" value="1"/>
</dbReference>
<dbReference type="RefSeq" id="WP_092614104.1">
    <property type="nucleotide sequence ID" value="NZ_FNCV01000001.1"/>
</dbReference>
<dbReference type="GO" id="GO:0032259">
    <property type="term" value="P:methylation"/>
    <property type="evidence" value="ECO:0007669"/>
    <property type="project" value="UniProtKB-KW"/>
</dbReference>
<keyword evidence="3" id="KW-1185">Reference proteome</keyword>
<dbReference type="InterPro" id="IPR029063">
    <property type="entry name" value="SAM-dependent_MTases_sf"/>
</dbReference>
<evidence type="ECO:0000259" key="1">
    <source>
        <dbReference type="Pfam" id="PF08241"/>
    </source>
</evidence>
<dbReference type="GO" id="GO:0008757">
    <property type="term" value="F:S-adenosylmethionine-dependent methyltransferase activity"/>
    <property type="evidence" value="ECO:0007669"/>
    <property type="project" value="InterPro"/>
</dbReference>
<dbReference type="Gene3D" id="3.40.50.150">
    <property type="entry name" value="Vaccinia Virus protein VP39"/>
    <property type="match status" value="1"/>
</dbReference>